<name>A0A2W4TW37_9CYAN</name>
<organism evidence="1 2">
    <name type="scientific">Leptolyngbya foveolarum</name>
    <dbReference type="NCBI Taxonomy" id="47253"/>
    <lineage>
        <taxon>Bacteria</taxon>
        <taxon>Bacillati</taxon>
        <taxon>Cyanobacteriota</taxon>
        <taxon>Cyanophyceae</taxon>
        <taxon>Leptolyngbyales</taxon>
        <taxon>Leptolyngbyaceae</taxon>
        <taxon>Leptolyngbya group</taxon>
        <taxon>Leptolyngbya</taxon>
    </lineage>
</organism>
<dbReference type="EMBL" id="QBMC01000167">
    <property type="protein sequence ID" value="PZO11864.1"/>
    <property type="molecule type" value="Genomic_DNA"/>
</dbReference>
<proteinExistence type="predicted"/>
<reference evidence="2" key="1">
    <citation type="submission" date="2018-04" db="EMBL/GenBank/DDBJ databases">
        <authorList>
            <person name="Cornet L."/>
        </authorList>
    </citation>
    <scope>NUCLEOTIDE SEQUENCE [LARGE SCALE GENOMIC DNA]</scope>
</reference>
<dbReference type="Proteomes" id="UP000249354">
    <property type="component" value="Unassembled WGS sequence"/>
</dbReference>
<accession>A0A2W4TW37</accession>
<evidence type="ECO:0000313" key="2">
    <source>
        <dbReference type="Proteomes" id="UP000249354"/>
    </source>
</evidence>
<gene>
    <name evidence="1" type="ORF">DCF25_18660</name>
</gene>
<sequence>MAVAIDSANAHLSSLGLPLTLSASSILSGIDAVTLNCLPLVWQQIAAREVTIGHSDPDFLIALARLFFTKGTDGSAEIFQQESQAASSFRAFYAEGVFETLDFFGNDFLTTAYPNFERSHQTAKAQDGAERVIAFAQAVFEDFGYELPASFYWMLLCPIERDSIYEARPMFFDPQMQGVKRAYDACLHGFNVTAMLMRVQAHASEQGLLLQHGCGCDHSLAQMIPGKAKLSFEFESAQGRQKAITAYLWRCWNEYLLFPLGVHAHTLAL</sequence>
<reference evidence="1 2" key="2">
    <citation type="submission" date="2018-06" db="EMBL/GenBank/DDBJ databases">
        <title>Metagenomic assembly of (sub)arctic Cyanobacteria and their associated microbiome from non-axenic cultures.</title>
        <authorList>
            <person name="Baurain D."/>
        </authorList>
    </citation>
    <scope>NUCLEOTIDE SEQUENCE [LARGE SCALE GENOMIC DNA]</scope>
    <source>
        <strain evidence="1">ULC129bin1</strain>
    </source>
</reference>
<protein>
    <submittedName>
        <fullName evidence="1">Uncharacterized protein</fullName>
    </submittedName>
</protein>
<evidence type="ECO:0000313" key="1">
    <source>
        <dbReference type="EMBL" id="PZO11864.1"/>
    </source>
</evidence>
<dbReference type="AlphaFoldDB" id="A0A2W4TW37"/>
<comment type="caution">
    <text evidence="1">The sequence shown here is derived from an EMBL/GenBank/DDBJ whole genome shotgun (WGS) entry which is preliminary data.</text>
</comment>